<dbReference type="PANTHER" id="PTHR19134">
    <property type="entry name" value="RECEPTOR-TYPE TYROSINE-PROTEIN PHOSPHATASE"/>
    <property type="match status" value="1"/>
</dbReference>
<proteinExistence type="predicted"/>
<dbReference type="PROSITE" id="PS50055">
    <property type="entry name" value="TYR_PHOSPHATASE_PTP"/>
    <property type="match status" value="1"/>
</dbReference>
<dbReference type="Gene3D" id="3.90.190.10">
    <property type="entry name" value="Protein tyrosine phosphatase superfamily"/>
    <property type="match status" value="1"/>
</dbReference>
<dbReference type="PANTHER" id="PTHR19134:SF559">
    <property type="entry name" value="TYROSINE-PROTEIN PHOSPHATASE DOMAIN-CONTAINING PROTEIN"/>
    <property type="match status" value="1"/>
</dbReference>
<evidence type="ECO:0000313" key="3">
    <source>
        <dbReference type="EMBL" id="MFH4982199.1"/>
    </source>
</evidence>
<dbReference type="InterPro" id="IPR050348">
    <property type="entry name" value="Protein-Tyr_Phosphatase"/>
</dbReference>
<comment type="caution">
    <text evidence="3">The sequence shown here is derived from an EMBL/GenBank/DDBJ whole genome shotgun (WGS) entry which is preliminary data.</text>
</comment>
<dbReference type="CDD" id="cd00047">
    <property type="entry name" value="PTPc"/>
    <property type="match status" value="1"/>
</dbReference>
<name>A0ABD6EQE9_9BILA</name>
<dbReference type="Proteomes" id="UP001608902">
    <property type="component" value="Unassembled WGS sequence"/>
</dbReference>
<dbReference type="SUPFAM" id="SSF52799">
    <property type="entry name" value="(Phosphotyrosine protein) phosphatases II"/>
    <property type="match status" value="1"/>
</dbReference>
<evidence type="ECO:0000259" key="2">
    <source>
        <dbReference type="PROSITE" id="PS50056"/>
    </source>
</evidence>
<feature type="domain" description="Tyrosine specific protein phosphatases" evidence="2">
    <location>
        <begin position="168"/>
        <end position="244"/>
    </location>
</feature>
<dbReference type="EMBL" id="JBGFUD010008702">
    <property type="protein sequence ID" value="MFH4982199.1"/>
    <property type="molecule type" value="Genomic_DNA"/>
</dbReference>
<dbReference type="PROSITE" id="PS50056">
    <property type="entry name" value="TYR_PHOSPHATASE_2"/>
    <property type="match status" value="1"/>
</dbReference>
<dbReference type="InterPro" id="IPR029021">
    <property type="entry name" value="Prot-tyrosine_phosphatase-like"/>
</dbReference>
<dbReference type="InterPro" id="IPR000242">
    <property type="entry name" value="PTP_cat"/>
</dbReference>
<dbReference type="SMART" id="SM00194">
    <property type="entry name" value="PTPc"/>
    <property type="match status" value="1"/>
</dbReference>
<dbReference type="AlphaFoldDB" id="A0ABD6EQE9"/>
<sequence length="269" mass="30981">MRSPPKIDAFLRICNASKNRFPNILLYDRTRVKIKDNFTGMGDYYHASYVDSYETKKGYILAQAPFDDVTQSDFWRMVYQIVPQLVILLTATSGSDGRAKTLKFWPMEKEERIFAANKIKVKSTHMEQERDLDLYELLITGTDGEAAVTTLIHYKKWIEDREIPDNLLEFRATVKIWKARAEKKNRLGPLLLVCPTGVHRAGTFVALDIVLDRMNKEKRVGYSKTVAVLRKQRYGCLTFFEHYSQIADLIMRQAISSGIANPMAISSRK</sequence>
<protein>
    <recommendedName>
        <fullName evidence="5">Protein tyrosine phosphatase</fullName>
    </recommendedName>
</protein>
<dbReference type="InterPro" id="IPR000387">
    <property type="entry name" value="Tyr_Pase_dom"/>
</dbReference>
<dbReference type="Pfam" id="PF00102">
    <property type="entry name" value="Y_phosphatase"/>
    <property type="match status" value="1"/>
</dbReference>
<dbReference type="PRINTS" id="PR00700">
    <property type="entry name" value="PRTYPHPHTASE"/>
</dbReference>
<accession>A0ABD6EQE9</accession>
<organism evidence="3 4">
    <name type="scientific">Gnathostoma spinigerum</name>
    <dbReference type="NCBI Taxonomy" id="75299"/>
    <lineage>
        <taxon>Eukaryota</taxon>
        <taxon>Metazoa</taxon>
        <taxon>Ecdysozoa</taxon>
        <taxon>Nematoda</taxon>
        <taxon>Chromadorea</taxon>
        <taxon>Rhabditida</taxon>
        <taxon>Spirurina</taxon>
        <taxon>Gnathostomatomorpha</taxon>
        <taxon>Gnathostomatoidea</taxon>
        <taxon>Gnathostomatidae</taxon>
        <taxon>Gnathostoma</taxon>
    </lineage>
</organism>
<gene>
    <name evidence="3" type="ORF">AB6A40_008908</name>
</gene>
<feature type="domain" description="Tyrosine-protein phosphatase" evidence="1">
    <location>
        <begin position="15"/>
        <end position="253"/>
    </location>
</feature>
<reference evidence="3 4" key="1">
    <citation type="submission" date="2024-08" db="EMBL/GenBank/DDBJ databases">
        <title>Gnathostoma spinigerum genome.</title>
        <authorList>
            <person name="Gonzalez-Bertolin B."/>
            <person name="Monzon S."/>
            <person name="Zaballos A."/>
            <person name="Jimenez P."/>
            <person name="Dekumyoy P."/>
            <person name="Varona S."/>
            <person name="Cuesta I."/>
            <person name="Sumanam S."/>
            <person name="Adisakwattana P."/>
            <person name="Gasser R.B."/>
            <person name="Hernandez-Gonzalez A."/>
            <person name="Young N.D."/>
            <person name="Perteguer M.J."/>
        </authorList>
    </citation>
    <scope>NUCLEOTIDE SEQUENCE [LARGE SCALE GENOMIC DNA]</scope>
    <source>
        <strain evidence="3">AL3</strain>
        <tissue evidence="3">Liver</tissue>
    </source>
</reference>
<keyword evidence="4" id="KW-1185">Reference proteome</keyword>
<dbReference type="SMART" id="SM00404">
    <property type="entry name" value="PTPc_motif"/>
    <property type="match status" value="1"/>
</dbReference>
<dbReference type="InterPro" id="IPR003595">
    <property type="entry name" value="Tyr_Pase_cat"/>
</dbReference>
<evidence type="ECO:0000313" key="4">
    <source>
        <dbReference type="Proteomes" id="UP001608902"/>
    </source>
</evidence>
<evidence type="ECO:0000259" key="1">
    <source>
        <dbReference type="PROSITE" id="PS50055"/>
    </source>
</evidence>
<evidence type="ECO:0008006" key="5">
    <source>
        <dbReference type="Google" id="ProtNLM"/>
    </source>
</evidence>